<gene>
    <name evidence="2" type="ORF">MLAUSG7_0488</name>
</gene>
<reference evidence="2 3" key="1">
    <citation type="submission" date="2020-04" db="EMBL/GenBank/DDBJ databases">
        <authorList>
            <consortium name="Genoscope - CEA"/>
            <person name="William W."/>
        </authorList>
    </citation>
    <scope>NUCLEOTIDE SEQUENCE [LARGE SCALE GENOMIC DNA]</scope>
    <source>
        <strain evidence="2 3">SG7</strain>
    </source>
</reference>
<dbReference type="InterPro" id="IPR002500">
    <property type="entry name" value="PAPS_reduct_dom"/>
</dbReference>
<dbReference type="Gene3D" id="3.40.50.620">
    <property type="entry name" value="HUPs"/>
    <property type="match status" value="1"/>
</dbReference>
<keyword evidence="3" id="KW-1185">Reference proteome</keyword>
<accession>A0A8D6SV31</accession>
<dbReference type="GO" id="GO:0003824">
    <property type="term" value="F:catalytic activity"/>
    <property type="evidence" value="ECO:0007669"/>
    <property type="project" value="InterPro"/>
</dbReference>
<dbReference type="InterPro" id="IPR052188">
    <property type="entry name" value="Ni-pincer_cofactor_biosynth"/>
</dbReference>
<dbReference type="AlphaFoldDB" id="A0A8D6SV31"/>
<evidence type="ECO:0000313" key="3">
    <source>
        <dbReference type="Proteomes" id="UP000679213"/>
    </source>
</evidence>
<evidence type="ECO:0000313" key="2">
    <source>
        <dbReference type="EMBL" id="CAB3287983.1"/>
    </source>
</evidence>
<dbReference type="KEGG" id="mesg:MLAUSG7_0488"/>
<dbReference type="InterPro" id="IPR014729">
    <property type="entry name" value="Rossmann-like_a/b/a_fold"/>
</dbReference>
<dbReference type="PANTHER" id="PTHR43169:SF3">
    <property type="entry name" value="ATPASE, PP-LOOP SUPERFAMILY-RELATED"/>
    <property type="match status" value="1"/>
</dbReference>
<dbReference type="InterPro" id="IPR012121">
    <property type="entry name" value="ATPase_PP-loop_MJ1599"/>
</dbReference>
<dbReference type="PIRSF" id="PIRSF036668">
    <property type="entry name" value="ATPase_UCP036668"/>
    <property type="match status" value="1"/>
</dbReference>
<dbReference type="GeneID" id="65883301"/>
<organism evidence="2 3">
    <name type="scientific">Methanocaldococcus lauensis</name>
    <dbReference type="NCBI Taxonomy" id="2546128"/>
    <lineage>
        <taxon>Archaea</taxon>
        <taxon>Methanobacteriati</taxon>
        <taxon>Methanobacteriota</taxon>
        <taxon>Methanomada group</taxon>
        <taxon>Methanococci</taxon>
        <taxon>Methanococcales</taxon>
        <taxon>Methanocaldococcaceae</taxon>
        <taxon>Methanocaldococcus</taxon>
    </lineage>
</organism>
<sequence length="277" mass="32245">MECSICVHTSKTKKIIDYNGKKICIDCLTMLKYPPNFEKMKEEVENILYNLKKGNKKYHCILAFSGGKDSVLSLKLLVEKFKLNPLCVMVDNKYIANEAIENALNVTKHYNVDLVILNRDFTNLFEDAIKRGESPCRRCSRLILRDVWRVAKLLNIKYIVTGHELPFGHSAIRDMKEGIKMIRLLTPYKFKEEEKYKMLKDLPWKKPNLGGYTTNCLVLGLALNRFFEKYGFSFEINRIATLVRLGLLSKEKGKKLLEKPEVPEEVYEELRKRGLKI</sequence>
<dbReference type="EMBL" id="LR792632">
    <property type="protein sequence ID" value="CAB3287983.1"/>
    <property type="molecule type" value="Genomic_DNA"/>
</dbReference>
<proteinExistence type="predicted"/>
<dbReference type="PANTHER" id="PTHR43169">
    <property type="entry name" value="EXSB FAMILY PROTEIN"/>
    <property type="match status" value="1"/>
</dbReference>
<name>A0A8D6SV31_9EURY</name>
<dbReference type="RefSeq" id="WP_214400379.1">
    <property type="nucleotide sequence ID" value="NZ_LR792632.1"/>
</dbReference>
<dbReference type="SUPFAM" id="SSF52402">
    <property type="entry name" value="Adenine nucleotide alpha hydrolases-like"/>
    <property type="match status" value="1"/>
</dbReference>
<dbReference type="Pfam" id="PF01507">
    <property type="entry name" value="PAPS_reduct"/>
    <property type="match status" value="1"/>
</dbReference>
<feature type="domain" description="Phosphoadenosine phosphosulphate reductase" evidence="1">
    <location>
        <begin position="60"/>
        <end position="120"/>
    </location>
</feature>
<evidence type="ECO:0000259" key="1">
    <source>
        <dbReference type="Pfam" id="PF01507"/>
    </source>
</evidence>
<dbReference type="Proteomes" id="UP000679213">
    <property type="component" value="Chromosome I"/>
</dbReference>
<protein>
    <submittedName>
        <fullName evidence="2">PP-loop domain protein</fullName>
    </submittedName>
</protein>